<name>A0A9Q9EGS5_9PEZI</name>
<dbReference type="PROSITE" id="PS50048">
    <property type="entry name" value="ZN2_CY6_FUNGAL_2"/>
    <property type="match status" value="1"/>
</dbReference>
<dbReference type="OrthoDB" id="5392779at2759"/>
<evidence type="ECO:0000313" key="4">
    <source>
        <dbReference type="EMBL" id="USW49142.1"/>
    </source>
</evidence>
<dbReference type="SUPFAM" id="SSF57701">
    <property type="entry name" value="Zn2/Cys6 DNA-binding domain"/>
    <property type="match status" value="1"/>
</dbReference>
<evidence type="ECO:0000256" key="1">
    <source>
        <dbReference type="ARBA" id="ARBA00023242"/>
    </source>
</evidence>
<dbReference type="CDD" id="cd12148">
    <property type="entry name" value="fungal_TF_MHR"/>
    <property type="match status" value="1"/>
</dbReference>
<dbReference type="GO" id="GO:0000981">
    <property type="term" value="F:DNA-binding transcription factor activity, RNA polymerase II-specific"/>
    <property type="evidence" value="ECO:0007669"/>
    <property type="project" value="InterPro"/>
</dbReference>
<dbReference type="PANTHER" id="PTHR47840:SF3">
    <property type="entry name" value="ZN(II)2CYS6 TRANSCRIPTION FACTOR (EUROFUNG)"/>
    <property type="match status" value="1"/>
</dbReference>
<dbReference type="InterPro" id="IPR001138">
    <property type="entry name" value="Zn2Cys6_DnaBD"/>
</dbReference>
<accession>A0A9Q9EGS5</accession>
<dbReference type="Gene3D" id="4.10.240.10">
    <property type="entry name" value="Zn(2)-C6 fungal-type DNA-binding domain"/>
    <property type="match status" value="1"/>
</dbReference>
<dbReference type="PANTHER" id="PTHR47840">
    <property type="entry name" value="ZN(II)2CYS6 TRANSCRIPTION FACTOR (EUROFUNG)-RELATED"/>
    <property type="match status" value="1"/>
</dbReference>
<dbReference type="GO" id="GO:0008270">
    <property type="term" value="F:zinc ion binding"/>
    <property type="evidence" value="ECO:0007669"/>
    <property type="project" value="InterPro"/>
</dbReference>
<gene>
    <name evidence="4" type="ORF">Slin15195_G024610</name>
</gene>
<organism evidence="4 5">
    <name type="scientific">Septoria linicola</name>
    <dbReference type="NCBI Taxonomy" id="215465"/>
    <lineage>
        <taxon>Eukaryota</taxon>
        <taxon>Fungi</taxon>
        <taxon>Dikarya</taxon>
        <taxon>Ascomycota</taxon>
        <taxon>Pezizomycotina</taxon>
        <taxon>Dothideomycetes</taxon>
        <taxon>Dothideomycetidae</taxon>
        <taxon>Mycosphaerellales</taxon>
        <taxon>Mycosphaerellaceae</taxon>
        <taxon>Septoria</taxon>
    </lineage>
</organism>
<keyword evidence="5" id="KW-1185">Reference proteome</keyword>
<evidence type="ECO:0000313" key="5">
    <source>
        <dbReference type="Proteomes" id="UP001056384"/>
    </source>
</evidence>
<reference evidence="4" key="1">
    <citation type="submission" date="2022-06" db="EMBL/GenBank/DDBJ databases">
        <title>Complete genome sequences of two strains of the flax pathogen Septoria linicola.</title>
        <authorList>
            <person name="Lapalu N."/>
            <person name="Simon A."/>
            <person name="Demenou B."/>
            <person name="Paumier D."/>
            <person name="Guillot M.-P."/>
            <person name="Gout L."/>
            <person name="Valade R."/>
        </authorList>
    </citation>
    <scope>NUCLEOTIDE SEQUENCE</scope>
    <source>
        <strain evidence="4">SE15195</strain>
    </source>
</reference>
<dbReference type="EMBL" id="CP099419">
    <property type="protein sequence ID" value="USW49142.1"/>
    <property type="molecule type" value="Genomic_DNA"/>
</dbReference>
<protein>
    <submittedName>
        <fullName evidence="4">Zn(2)-C6 fungal-type DNA-binding domain-containing protein</fullName>
    </submittedName>
</protein>
<proteinExistence type="predicted"/>
<dbReference type="GO" id="GO:0003677">
    <property type="term" value="F:DNA binding"/>
    <property type="evidence" value="ECO:0007669"/>
    <property type="project" value="UniProtKB-KW"/>
</dbReference>
<dbReference type="Pfam" id="PF00172">
    <property type="entry name" value="Zn_clus"/>
    <property type="match status" value="1"/>
</dbReference>
<sequence length="609" mass="66842">MSAPPKKKLRKGTKSCVECRRRRCKCNYTIGDGDAPCDECIDRDTECVSQESVFDPSRASIPTRQRVERLESTVRHLAKDVAKLKGDTPGHVPPGRTPDYAFENTKRGSAGDGSDTDEEQSDSSYHGTALSLREQKNDPDRYWRGRLLSFVPSRDDVLLVTASATDCGRVTLVRRQQELGETSVPPGRVATWLIRFAVTFLHLPSIFDTTKLESIQRPESFVLAVVAEVSEYLSVDESIGTFEGIEAAAMLAQIQKFVGRPKKGWLTLRRAVPFAVLLGIPTARNALQQLHNGQAIENVQLGGLQAKARLWDTLCATDRLLCVPLGVASTTAGTGMAHIDPASPNAPLQQLAYIASGIADHIVKRNQIHDESLAYEQTGIIIQALRDLRADWPPRWSSLDHGGMVDPTTAPIVLFQSGHDFLVIAAEIPYMTKARFDARYSEHARRALRACRDVLRRYFALRTRLAVGAFLSRTLELHALTGCLILMLHRERQAMCSSNEDSALIENAKAAIKQAPEGPGAFLPVKMVECLNAVQQCLESSPASPSGVTVRVPILGAVDIRRGQTGHSDAYMPDFSVAVTHVPSQGVTTSSLTFDFESMEGDWSENDKA</sequence>
<keyword evidence="1" id="KW-0539">Nucleus</keyword>
<dbReference type="Proteomes" id="UP001056384">
    <property type="component" value="Chromosome 2"/>
</dbReference>
<feature type="region of interest" description="Disordered" evidence="2">
    <location>
        <begin position="83"/>
        <end position="131"/>
    </location>
</feature>
<evidence type="ECO:0000256" key="2">
    <source>
        <dbReference type="SAM" id="MobiDB-lite"/>
    </source>
</evidence>
<feature type="domain" description="Zn(2)-C6 fungal-type" evidence="3">
    <location>
        <begin position="15"/>
        <end position="49"/>
    </location>
</feature>
<dbReference type="SMART" id="SM00066">
    <property type="entry name" value="GAL4"/>
    <property type="match status" value="1"/>
</dbReference>
<keyword evidence="4" id="KW-0238">DNA-binding</keyword>
<evidence type="ECO:0000259" key="3">
    <source>
        <dbReference type="PROSITE" id="PS50048"/>
    </source>
</evidence>
<dbReference type="InterPro" id="IPR036864">
    <property type="entry name" value="Zn2-C6_fun-type_DNA-bd_sf"/>
</dbReference>
<dbReference type="PROSITE" id="PS00463">
    <property type="entry name" value="ZN2_CY6_FUNGAL_1"/>
    <property type="match status" value="1"/>
</dbReference>
<dbReference type="CDD" id="cd00067">
    <property type="entry name" value="GAL4"/>
    <property type="match status" value="1"/>
</dbReference>
<dbReference type="AlphaFoldDB" id="A0A9Q9EGS5"/>